<evidence type="ECO:0000256" key="2">
    <source>
        <dbReference type="ARBA" id="ARBA00022723"/>
    </source>
</evidence>
<dbReference type="InterPro" id="IPR016161">
    <property type="entry name" value="Ald_DH/histidinol_DH"/>
</dbReference>
<dbReference type="PROSITE" id="PS00611">
    <property type="entry name" value="HISOL_DEHYDROGENASE"/>
    <property type="match status" value="1"/>
</dbReference>
<dbReference type="PANTHER" id="PTHR21256">
    <property type="entry name" value="HISTIDINOL DEHYDROGENASE HDH"/>
    <property type="match status" value="1"/>
</dbReference>
<feature type="binding site" evidence="6">
    <location>
        <position position="140"/>
    </location>
    <ligand>
        <name>NAD(+)</name>
        <dbReference type="ChEBI" id="CHEBI:57540"/>
    </ligand>
</feature>
<comment type="catalytic activity">
    <reaction evidence="6">
        <text>L-histidinol + 2 NAD(+) + H2O = L-histidine + 2 NADH + 3 H(+)</text>
        <dbReference type="Rhea" id="RHEA:20641"/>
        <dbReference type="ChEBI" id="CHEBI:15377"/>
        <dbReference type="ChEBI" id="CHEBI:15378"/>
        <dbReference type="ChEBI" id="CHEBI:57540"/>
        <dbReference type="ChEBI" id="CHEBI:57595"/>
        <dbReference type="ChEBI" id="CHEBI:57699"/>
        <dbReference type="ChEBI" id="CHEBI:57945"/>
        <dbReference type="EC" id="1.1.1.23"/>
    </reaction>
</comment>
<dbReference type="InterPro" id="IPR001692">
    <property type="entry name" value="Histidinol_DH_CS"/>
</dbReference>
<dbReference type="Proteomes" id="UP000529637">
    <property type="component" value="Unassembled WGS sequence"/>
</dbReference>
<feature type="binding site" evidence="6">
    <location>
        <position position="234"/>
    </location>
    <ligand>
        <name>NAD(+)</name>
        <dbReference type="ChEBI" id="CHEBI:57540"/>
    </ligand>
</feature>
<keyword evidence="3 6" id="KW-0862">Zinc</keyword>
<evidence type="ECO:0000256" key="6">
    <source>
        <dbReference type="HAMAP-Rule" id="MF_01024"/>
    </source>
</evidence>
<dbReference type="FunFam" id="3.40.50.1980:FF:000001">
    <property type="entry name" value="Histidinol dehydrogenase"/>
    <property type="match status" value="1"/>
</dbReference>
<evidence type="ECO:0000313" key="9">
    <source>
        <dbReference type="EMBL" id="NUZ06654.1"/>
    </source>
</evidence>
<feature type="binding site" evidence="6">
    <location>
        <position position="381"/>
    </location>
    <ligand>
        <name>Zn(2+)</name>
        <dbReference type="ChEBI" id="CHEBI:29105"/>
    </ligand>
</feature>
<evidence type="ECO:0000256" key="1">
    <source>
        <dbReference type="ARBA" id="ARBA00010178"/>
    </source>
</evidence>
<dbReference type="Gene3D" id="1.20.5.1300">
    <property type="match status" value="1"/>
</dbReference>
<feature type="compositionally biased region" description="Low complexity" evidence="8">
    <location>
        <begin position="465"/>
        <end position="477"/>
    </location>
</feature>
<comment type="cofactor">
    <cofactor evidence="6">
        <name>Zn(2+)</name>
        <dbReference type="ChEBI" id="CHEBI:29105"/>
    </cofactor>
    <text evidence="6">Binds 1 zinc ion per subunit.</text>
</comment>
<evidence type="ECO:0000256" key="5">
    <source>
        <dbReference type="ARBA" id="ARBA00023102"/>
    </source>
</evidence>
<dbReference type="PANTHER" id="PTHR21256:SF2">
    <property type="entry name" value="HISTIDINE BIOSYNTHESIS TRIFUNCTIONAL PROTEIN"/>
    <property type="match status" value="1"/>
</dbReference>
<feature type="binding site" evidence="6">
    <location>
        <position position="440"/>
    </location>
    <ligand>
        <name>substrate</name>
    </ligand>
</feature>
<sequence length="503" mass="51590">MSAETIALRQFATTDADFEAAFAGVLRPSEAADAAIDAAAAAILADVRTRGDAAVLEYTRRFDRLDAPSVAALEIGRSELQQSLAAITPAQRAALESAAERLRIFHERQLEVSGRSWSYRDADDSLLGQKVTPLDRVGIYVPGGKAAYPSSVLMNAIPAKVAGVGEIVMVVPTPAAVPAGATAARGERNPLVLAAAAIAGVDRVVTIGGAQAVGALAYGTATIRAVDKITGPGNAYVAAAKRRVFGLVGIDMIAGPSEILVLADGSTPADWVAMDLFSQAEHDELAQSILLCPDAGYLSRVREAIERLLPTMPRSAVIRASLEGRGALIHTRSMEEACEISNRIAPEHLEVSARDPGRWEPLLRHAGAIFLGAYTSESLGDYCAGPNHVLPTAGTARFSSPLGVYDFQKRSSIIEVSERGARVLGPIAAELAFGEGLHAHAQAALLRMPELPEGAATVGESGRPAANATSAAAASGASAGGAGPEADGGAAAGDSADGGGGGK</sequence>
<feature type="binding site" evidence="6">
    <location>
        <position position="381"/>
    </location>
    <ligand>
        <name>substrate</name>
    </ligand>
</feature>
<feature type="active site" description="Proton acceptor" evidence="6">
    <location>
        <position position="347"/>
    </location>
</feature>
<dbReference type="CDD" id="cd06572">
    <property type="entry name" value="Histidinol_dh"/>
    <property type="match status" value="1"/>
</dbReference>
<feature type="binding site" evidence="6">
    <location>
        <position position="435"/>
    </location>
    <ligand>
        <name>substrate</name>
    </ligand>
</feature>
<dbReference type="GO" id="GO:0000105">
    <property type="term" value="P:L-histidine biosynthetic process"/>
    <property type="evidence" value="ECO:0007669"/>
    <property type="project" value="UniProtKB-UniRule"/>
</dbReference>
<dbReference type="EMBL" id="JABWMJ010000005">
    <property type="protein sequence ID" value="NUZ06654.1"/>
    <property type="molecule type" value="Genomic_DNA"/>
</dbReference>
<comment type="function">
    <text evidence="6">Catalyzes the sequential NAD-dependent oxidations of L-histidinol to L-histidinaldehyde and then to L-histidine.</text>
</comment>
<dbReference type="SUPFAM" id="SSF53720">
    <property type="entry name" value="ALDH-like"/>
    <property type="match status" value="1"/>
</dbReference>
<feature type="binding site" evidence="6">
    <location>
        <position position="279"/>
    </location>
    <ligand>
        <name>substrate</name>
    </ligand>
</feature>
<feature type="compositionally biased region" description="Low complexity" evidence="8">
    <location>
        <begin position="484"/>
        <end position="495"/>
    </location>
</feature>
<accession>A0A7Y6NP11</accession>
<keyword evidence="6" id="KW-0520">NAD</keyword>
<proteinExistence type="inferred from homology"/>
<dbReference type="GO" id="GO:0004399">
    <property type="term" value="F:histidinol dehydrogenase activity"/>
    <property type="evidence" value="ECO:0007669"/>
    <property type="project" value="UniProtKB-UniRule"/>
</dbReference>
<keyword evidence="10" id="KW-1185">Reference proteome</keyword>
<evidence type="ECO:0000256" key="4">
    <source>
        <dbReference type="ARBA" id="ARBA00023002"/>
    </source>
</evidence>
<dbReference type="Pfam" id="PF00815">
    <property type="entry name" value="Histidinol_dh"/>
    <property type="match status" value="1"/>
</dbReference>
<dbReference type="GO" id="GO:0051287">
    <property type="term" value="F:NAD binding"/>
    <property type="evidence" value="ECO:0007669"/>
    <property type="project" value="InterPro"/>
</dbReference>
<dbReference type="PRINTS" id="PR00083">
    <property type="entry name" value="HOLDHDRGNASE"/>
</dbReference>
<feature type="binding site" evidence="6">
    <location>
        <position position="279"/>
    </location>
    <ligand>
        <name>Zn(2+)</name>
        <dbReference type="ChEBI" id="CHEBI:29105"/>
    </ligand>
</feature>
<feature type="binding site" evidence="6">
    <location>
        <position position="348"/>
    </location>
    <ligand>
        <name>substrate</name>
    </ligand>
</feature>
<protein>
    <recommendedName>
        <fullName evidence="6">Histidinol dehydrogenase</fullName>
        <shortName evidence="6">HDH</shortName>
        <ecNumber evidence="6">1.1.1.23</ecNumber>
    </recommendedName>
</protein>
<feature type="active site" description="Proton acceptor" evidence="6">
    <location>
        <position position="348"/>
    </location>
</feature>
<feature type="binding site" evidence="6">
    <location>
        <position position="282"/>
    </location>
    <ligand>
        <name>Zn(2+)</name>
        <dbReference type="ChEBI" id="CHEBI:29105"/>
    </ligand>
</feature>
<feature type="binding site" evidence="6">
    <location>
        <position position="211"/>
    </location>
    <ligand>
        <name>NAD(+)</name>
        <dbReference type="ChEBI" id="CHEBI:57540"/>
    </ligand>
</feature>
<dbReference type="InterPro" id="IPR012131">
    <property type="entry name" value="Hstdl_DH"/>
</dbReference>
<dbReference type="AlphaFoldDB" id="A0A7Y6NP11"/>
<feature type="region of interest" description="Disordered" evidence="8">
    <location>
        <begin position="455"/>
        <end position="503"/>
    </location>
</feature>
<keyword evidence="5 6" id="KW-0368">Histidine biosynthesis</keyword>
<gene>
    <name evidence="6 9" type="primary">hisD</name>
    <name evidence="9" type="ORF">HQN59_12860</name>
</gene>
<evidence type="ECO:0000256" key="8">
    <source>
        <dbReference type="SAM" id="MobiDB-lite"/>
    </source>
</evidence>
<feature type="binding site" evidence="6">
    <location>
        <position position="257"/>
    </location>
    <ligand>
        <name>substrate</name>
    </ligand>
</feature>
<dbReference type="GO" id="GO:0005829">
    <property type="term" value="C:cytosol"/>
    <property type="evidence" value="ECO:0007669"/>
    <property type="project" value="TreeGrafter"/>
</dbReference>
<evidence type="ECO:0000313" key="10">
    <source>
        <dbReference type="Proteomes" id="UP000529637"/>
    </source>
</evidence>
<evidence type="ECO:0000256" key="3">
    <source>
        <dbReference type="ARBA" id="ARBA00022833"/>
    </source>
</evidence>
<keyword evidence="2 6" id="KW-0479">Metal-binding</keyword>
<keyword evidence="6" id="KW-0028">Amino-acid biosynthesis</keyword>
<comment type="similarity">
    <text evidence="1 6 7">Belongs to the histidinol dehydrogenase family.</text>
</comment>
<dbReference type="Gene3D" id="3.40.50.1980">
    <property type="entry name" value="Nitrogenase molybdenum iron protein domain"/>
    <property type="match status" value="2"/>
</dbReference>
<reference evidence="9 10" key="1">
    <citation type="submission" date="2020-06" db="EMBL/GenBank/DDBJ databases">
        <title>Schlegella sp. ID0723 isolated from air conditioner.</title>
        <authorList>
            <person name="Kim D.Y."/>
            <person name="Kim D.-U."/>
        </authorList>
    </citation>
    <scope>NUCLEOTIDE SEQUENCE [LARGE SCALE GENOMIC DNA]</scope>
    <source>
        <strain evidence="9 10">ID0723</strain>
    </source>
</reference>
<dbReference type="NCBIfam" id="TIGR00069">
    <property type="entry name" value="hisD"/>
    <property type="match status" value="1"/>
</dbReference>
<dbReference type="EC" id="1.1.1.23" evidence="6"/>
<name>A0A7Y6NP11_9BURK</name>
<dbReference type="HAMAP" id="MF_01024">
    <property type="entry name" value="HisD"/>
    <property type="match status" value="1"/>
</dbReference>
<feature type="binding site" evidence="6">
    <location>
        <position position="282"/>
    </location>
    <ligand>
        <name>substrate</name>
    </ligand>
</feature>
<keyword evidence="4 6" id="KW-0560">Oxidoreductase</keyword>
<evidence type="ECO:0000256" key="7">
    <source>
        <dbReference type="RuleBase" id="RU004175"/>
    </source>
</evidence>
<comment type="pathway">
    <text evidence="6">Amino-acid biosynthesis; L-histidine biosynthesis; L-histidine from 5-phospho-alpha-D-ribose 1-diphosphate: step 9/9.</text>
</comment>
<dbReference type="FunFam" id="3.40.50.1980:FF:000026">
    <property type="entry name" value="Histidinol dehydrogenase"/>
    <property type="match status" value="1"/>
</dbReference>
<comment type="caution">
    <text evidence="9">The sequence shown here is derived from an EMBL/GenBank/DDBJ whole genome shotgun (WGS) entry which is preliminary data.</text>
</comment>
<dbReference type="GO" id="GO:0008270">
    <property type="term" value="F:zinc ion binding"/>
    <property type="evidence" value="ECO:0007669"/>
    <property type="project" value="UniProtKB-UniRule"/>
</dbReference>
<feature type="binding site" evidence="6">
    <location>
        <position position="440"/>
    </location>
    <ligand>
        <name>Zn(2+)</name>
        <dbReference type="ChEBI" id="CHEBI:29105"/>
    </ligand>
</feature>
<dbReference type="RefSeq" id="WP_176069496.1">
    <property type="nucleotide sequence ID" value="NZ_JABWMJ010000005.1"/>
</dbReference>
<dbReference type="UniPathway" id="UPA00031">
    <property type="reaction ID" value="UER00014"/>
</dbReference>
<organism evidence="9 10">
    <name type="scientific">Piscinibacter koreensis</name>
    <dbReference type="NCBI Taxonomy" id="2742824"/>
    <lineage>
        <taxon>Bacteria</taxon>
        <taxon>Pseudomonadati</taxon>
        <taxon>Pseudomonadota</taxon>
        <taxon>Betaproteobacteria</taxon>
        <taxon>Burkholderiales</taxon>
        <taxon>Sphaerotilaceae</taxon>
        <taxon>Piscinibacter</taxon>
    </lineage>
</organism>